<evidence type="ECO:0000256" key="6">
    <source>
        <dbReference type="RuleBase" id="RU003557"/>
    </source>
</evidence>
<sequence length="389" mass="41670">MTKVYIVSGCRTPIGKFQGQFEQHSAVELGTIAVTEAINRAKLWPEDVEQCIMGQVLTAGQGQNPARQVALNAKMPCETSAYTINMLCGSALKSVALGFQGIKNGDYSIIVAGGQENMTRAQHTTHLRGTKLGALDLKDSLLLDGLTDVFHNAHMGDTAEHLAKSYKVSRKDQDEYALNCQQKTAESLKNGYFEKEIVGVPHKRTKDLIVKDEFVNPKCTIEKLSKLRPVWDQTSGTVTAGNSSGINDGAAAMILASEHQIKCKNLKPLVEIIGFAEGGLEPMSMGLGPIPAIKNLLQKIGWTKDDVDLYEINEAFAVQSMICIKELGLDSSKVNVAGGALALGHPIGASGSRCLVTLIYNLLRLGKSRGVVSLCIGGGMGIAMAVQTV</sequence>
<dbReference type="AlphaFoldDB" id="A0A9N9MNL8"/>
<evidence type="ECO:0008006" key="11">
    <source>
        <dbReference type="Google" id="ProtNLM"/>
    </source>
</evidence>
<evidence type="ECO:0000256" key="1">
    <source>
        <dbReference type="ARBA" id="ARBA00005189"/>
    </source>
</evidence>
<keyword evidence="10" id="KW-1185">Reference proteome</keyword>
<dbReference type="FunFam" id="3.40.47.10:FF:000010">
    <property type="entry name" value="Acetyl-CoA acetyltransferase (Thiolase)"/>
    <property type="match status" value="1"/>
</dbReference>
<dbReference type="InterPro" id="IPR020613">
    <property type="entry name" value="Thiolase_CS"/>
</dbReference>
<feature type="domain" description="Thiolase N-terminal" evidence="7">
    <location>
        <begin position="4"/>
        <end position="258"/>
    </location>
</feature>
<dbReference type="InterPro" id="IPR020615">
    <property type="entry name" value="Thiolase_acyl_enz_int_AS"/>
</dbReference>
<accession>A0A9N9MNL8</accession>
<evidence type="ECO:0000256" key="3">
    <source>
        <dbReference type="ARBA" id="ARBA00022679"/>
    </source>
</evidence>
<dbReference type="Pfam" id="PF02803">
    <property type="entry name" value="Thiolase_C"/>
    <property type="match status" value="1"/>
</dbReference>
<dbReference type="NCBIfam" id="TIGR01930">
    <property type="entry name" value="AcCoA-C-Actrans"/>
    <property type="match status" value="1"/>
</dbReference>
<dbReference type="Pfam" id="PF00108">
    <property type="entry name" value="Thiolase_N"/>
    <property type="match status" value="1"/>
</dbReference>
<name>A0A9N9MNL8_9CUCU</name>
<dbReference type="GO" id="GO:0003988">
    <property type="term" value="F:acetyl-CoA C-acyltransferase activity"/>
    <property type="evidence" value="ECO:0007669"/>
    <property type="project" value="UniProtKB-ARBA"/>
</dbReference>
<evidence type="ECO:0000256" key="5">
    <source>
        <dbReference type="PIRSR" id="PIRSR000429-1"/>
    </source>
</evidence>
<protein>
    <recommendedName>
        <fullName evidence="11">Acetyl-CoA acetyltransferase 2</fullName>
    </recommendedName>
</protein>
<evidence type="ECO:0000256" key="2">
    <source>
        <dbReference type="ARBA" id="ARBA00010982"/>
    </source>
</evidence>
<dbReference type="PIRSF" id="PIRSF000429">
    <property type="entry name" value="Ac-CoA_Ac_transf"/>
    <property type="match status" value="1"/>
</dbReference>
<evidence type="ECO:0000256" key="4">
    <source>
        <dbReference type="ARBA" id="ARBA00023315"/>
    </source>
</evidence>
<feature type="active site" description="Proton acceptor" evidence="5">
    <location>
        <position position="345"/>
    </location>
</feature>
<gene>
    <name evidence="9" type="ORF">CEUTPL_LOCUS7961</name>
</gene>
<organism evidence="9 10">
    <name type="scientific">Ceutorhynchus assimilis</name>
    <name type="common">cabbage seed weevil</name>
    <dbReference type="NCBI Taxonomy" id="467358"/>
    <lineage>
        <taxon>Eukaryota</taxon>
        <taxon>Metazoa</taxon>
        <taxon>Ecdysozoa</taxon>
        <taxon>Arthropoda</taxon>
        <taxon>Hexapoda</taxon>
        <taxon>Insecta</taxon>
        <taxon>Pterygota</taxon>
        <taxon>Neoptera</taxon>
        <taxon>Endopterygota</taxon>
        <taxon>Coleoptera</taxon>
        <taxon>Polyphaga</taxon>
        <taxon>Cucujiformia</taxon>
        <taxon>Curculionidae</taxon>
        <taxon>Ceutorhynchinae</taxon>
        <taxon>Ceutorhynchus</taxon>
    </lineage>
</organism>
<dbReference type="PROSITE" id="PS00099">
    <property type="entry name" value="THIOLASE_3"/>
    <property type="match status" value="1"/>
</dbReference>
<comment type="similarity">
    <text evidence="2 6">Belongs to the thiolase-like superfamily. Thiolase family.</text>
</comment>
<dbReference type="Gene3D" id="3.40.47.10">
    <property type="match status" value="2"/>
</dbReference>
<evidence type="ECO:0000313" key="9">
    <source>
        <dbReference type="EMBL" id="CAG9767396.1"/>
    </source>
</evidence>
<reference evidence="9" key="1">
    <citation type="submission" date="2022-01" db="EMBL/GenBank/DDBJ databases">
        <authorList>
            <person name="King R."/>
        </authorList>
    </citation>
    <scope>NUCLEOTIDE SEQUENCE</scope>
</reference>
<dbReference type="PROSITE" id="PS00737">
    <property type="entry name" value="THIOLASE_2"/>
    <property type="match status" value="1"/>
</dbReference>
<feature type="active site" description="Acyl-thioester intermediate" evidence="5">
    <location>
        <position position="88"/>
    </location>
</feature>
<feature type="active site" description="Proton acceptor" evidence="5">
    <location>
        <position position="375"/>
    </location>
</feature>
<dbReference type="InterPro" id="IPR016039">
    <property type="entry name" value="Thiolase-like"/>
</dbReference>
<dbReference type="OrthoDB" id="5404651at2759"/>
<dbReference type="SUPFAM" id="SSF53901">
    <property type="entry name" value="Thiolase-like"/>
    <property type="match status" value="2"/>
</dbReference>
<dbReference type="InterPro" id="IPR002155">
    <property type="entry name" value="Thiolase"/>
</dbReference>
<dbReference type="InterPro" id="IPR020616">
    <property type="entry name" value="Thiolase_N"/>
</dbReference>
<evidence type="ECO:0000259" key="8">
    <source>
        <dbReference type="Pfam" id="PF02803"/>
    </source>
</evidence>
<dbReference type="EMBL" id="OU892280">
    <property type="protein sequence ID" value="CAG9767396.1"/>
    <property type="molecule type" value="Genomic_DNA"/>
</dbReference>
<proteinExistence type="inferred from homology"/>
<dbReference type="PANTHER" id="PTHR18919">
    <property type="entry name" value="ACETYL-COA C-ACYLTRANSFERASE"/>
    <property type="match status" value="1"/>
</dbReference>
<evidence type="ECO:0000259" key="7">
    <source>
        <dbReference type="Pfam" id="PF00108"/>
    </source>
</evidence>
<feature type="domain" description="Thiolase C-terminal" evidence="8">
    <location>
        <begin position="266"/>
        <end position="387"/>
    </location>
</feature>
<dbReference type="CDD" id="cd00751">
    <property type="entry name" value="thiolase"/>
    <property type="match status" value="1"/>
</dbReference>
<dbReference type="InterPro" id="IPR020617">
    <property type="entry name" value="Thiolase_C"/>
</dbReference>
<evidence type="ECO:0000313" key="10">
    <source>
        <dbReference type="Proteomes" id="UP001152799"/>
    </source>
</evidence>
<keyword evidence="3 6" id="KW-0808">Transferase</keyword>
<dbReference type="PROSITE" id="PS00098">
    <property type="entry name" value="THIOLASE_1"/>
    <property type="match status" value="1"/>
</dbReference>
<keyword evidence="4 6" id="KW-0012">Acyltransferase</keyword>
<dbReference type="InterPro" id="IPR020610">
    <property type="entry name" value="Thiolase_AS"/>
</dbReference>
<comment type="pathway">
    <text evidence="1">Lipid metabolism.</text>
</comment>
<dbReference type="Proteomes" id="UP001152799">
    <property type="component" value="Chromosome 4"/>
</dbReference>
<dbReference type="PANTHER" id="PTHR18919:SF107">
    <property type="entry name" value="ACETYL-COA ACETYLTRANSFERASE, CYTOSOLIC"/>
    <property type="match status" value="1"/>
</dbReference>